<protein>
    <submittedName>
        <fullName evidence="1">Uncharacterized protein</fullName>
    </submittedName>
</protein>
<gene>
    <name evidence="1" type="ORF">BDA96_10G303400</name>
</gene>
<evidence type="ECO:0000313" key="2">
    <source>
        <dbReference type="Proteomes" id="UP000807115"/>
    </source>
</evidence>
<dbReference type="AlphaFoldDB" id="A0A921Q6A0"/>
<reference evidence="1" key="1">
    <citation type="journal article" date="2019" name="BMC Genomics">
        <title>A new reference genome for Sorghum bicolor reveals high levels of sequence similarity between sweet and grain genotypes: implications for the genetics of sugar metabolism.</title>
        <authorList>
            <person name="Cooper E.A."/>
            <person name="Brenton Z.W."/>
            <person name="Flinn B.S."/>
            <person name="Jenkins J."/>
            <person name="Shu S."/>
            <person name="Flowers D."/>
            <person name="Luo F."/>
            <person name="Wang Y."/>
            <person name="Xia P."/>
            <person name="Barry K."/>
            <person name="Daum C."/>
            <person name="Lipzen A."/>
            <person name="Yoshinaga Y."/>
            <person name="Schmutz J."/>
            <person name="Saski C."/>
            <person name="Vermerris W."/>
            <person name="Kresovich S."/>
        </authorList>
    </citation>
    <scope>NUCLEOTIDE SEQUENCE</scope>
</reference>
<dbReference type="Proteomes" id="UP000807115">
    <property type="component" value="Chromosome 10"/>
</dbReference>
<sequence length="128" mass="13892">MNHKHFYCFLNPPLAVGPRHVPSRPAAAPMPPPCHHLLRGHRVGCAIAGRVGSPRALTRSGTGLLLNPSCGVAAASDYKVGIDDDDFEALAHRMQCVKDSCLRVLIKQKCPRSRVQTWLFSASQSLAI</sequence>
<proteinExistence type="predicted"/>
<accession>A0A921Q6A0</accession>
<name>A0A921Q6A0_SORBI</name>
<organism evidence="1 2">
    <name type="scientific">Sorghum bicolor</name>
    <name type="common">Sorghum</name>
    <name type="synonym">Sorghum vulgare</name>
    <dbReference type="NCBI Taxonomy" id="4558"/>
    <lineage>
        <taxon>Eukaryota</taxon>
        <taxon>Viridiplantae</taxon>
        <taxon>Streptophyta</taxon>
        <taxon>Embryophyta</taxon>
        <taxon>Tracheophyta</taxon>
        <taxon>Spermatophyta</taxon>
        <taxon>Magnoliopsida</taxon>
        <taxon>Liliopsida</taxon>
        <taxon>Poales</taxon>
        <taxon>Poaceae</taxon>
        <taxon>PACMAD clade</taxon>
        <taxon>Panicoideae</taxon>
        <taxon>Andropogonodae</taxon>
        <taxon>Andropogoneae</taxon>
        <taxon>Sorghinae</taxon>
        <taxon>Sorghum</taxon>
    </lineage>
</organism>
<dbReference type="EMBL" id="CM027689">
    <property type="protein sequence ID" value="KAG0515731.1"/>
    <property type="molecule type" value="Genomic_DNA"/>
</dbReference>
<comment type="caution">
    <text evidence="1">The sequence shown here is derived from an EMBL/GenBank/DDBJ whole genome shotgun (WGS) entry which is preliminary data.</text>
</comment>
<evidence type="ECO:0000313" key="1">
    <source>
        <dbReference type="EMBL" id="KAG0515731.1"/>
    </source>
</evidence>
<reference evidence="1" key="2">
    <citation type="submission" date="2020-10" db="EMBL/GenBank/DDBJ databases">
        <authorList>
            <person name="Cooper E.A."/>
            <person name="Brenton Z.W."/>
            <person name="Flinn B.S."/>
            <person name="Jenkins J."/>
            <person name="Shu S."/>
            <person name="Flowers D."/>
            <person name="Luo F."/>
            <person name="Wang Y."/>
            <person name="Xia P."/>
            <person name="Barry K."/>
            <person name="Daum C."/>
            <person name="Lipzen A."/>
            <person name="Yoshinaga Y."/>
            <person name="Schmutz J."/>
            <person name="Saski C."/>
            <person name="Vermerris W."/>
            <person name="Kresovich S."/>
        </authorList>
    </citation>
    <scope>NUCLEOTIDE SEQUENCE</scope>
</reference>